<name>A0ABS5U4E9_9BACT</name>
<dbReference type="RefSeq" id="WP_214296218.1">
    <property type="nucleotide sequence ID" value="NZ_JAHDYS010000001.1"/>
</dbReference>
<evidence type="ECO:0000313" key="1">
    <source>
        <dbReference type="EMBL" id="MBT1070524.1"/>
    </source>
</evidence>
<sequence>MAVTRDRPYGNSNFLVDFGRGDSRSVSMGFAEVIFPPFTVGETALSQDYPTTITPLTTTEIAPSNHIILKRGVIGSLDLYDWWDKARQGKAPKRRTMKIELLSDDQSAVVLTWRFTNVRPVSLCYSPLRALESGIIMETVILAFDSMSMS</sequence>
<keyword evidence="2" id="KW-1185">Reference proteome</keyword>
<dbReference type="Proteomes" id="UP000784128">
    <property type="component" value="Unassembled WGS sequence"/>
</dbReference>
<evidence type="ECO:0000313" key="2">
    <source>
        <dbReference type="Proteomes" id="UP000784128"/>
    </source>
</evidence>
<protein>
    <submittedName>
        <fullName evidence="1">Phage tail protein</fullName>
    </submittedName>
</protein>
<comment type="caution">
    <text evidence="1">The sequence shown here is derived from an EMBL/GenBank/DDBJ whole genome shotgun (WGS) entry which is preliminary data.</text>
</comment>
<gene>
    <name evidence="1" type="ORF">KJB30_01885</name>
</gene>
<reference evidence="1 2" key="1">
    <citation type="submission" date="2021-05" db="EMBL/GenBank/DDBJ databases">
        <title>The draft genome of Geobacter chapellei DSM 13688.</title>
        <authorList>
            <person name="Xu Z."/>
            <person name="Masuda Y."/>
            <person name="Itoh H."/>
            <person name="Senoo K."/>
        </authorList>
    </citation>
    <scope>NUCLEOTIDE SEQUENCE [LARGE SCALE GENOMIC DNA]</scope>
    <source>
        <strain evidence="1 2">DSM 13688</strain>
    </source>
</reference>
<dbReference type="EMBL" id="JAHDYS010000001">
    <property type="protein sequence ID" value="MBT1070524.1"/>
    <property type="molecule type" value="Genomic_DNA"/>
</dbReference>
<accession>A0ABS5U4E9</accession>
<proteinExistence type="predicted"/>
<organism evidence="1 2">
    <name type="scientific">Pelotalea chapellei</name>
    <dbReference type="NCBI Taxonomy" id="44671"/>
    <lineage>
        <taxon>Bacteria</taxon>
        <taxon>Pseudomonadati</taxon>
        <taxon>Thermodesulfobacteriota</taxon>
        <taxon>Desulfuromonadia</taxon>
        <taxon>Geobacterales</taxon>
        <taxon>Geobacteraceae</taxon>
        <taxon>Pelotalea</taxon>
    </lineage>
</organism>
<dbReference type="InterPro" id="IPR010667">
    <property type="entry name" value="Phage_T4_Gp19"/>
</dbReference>
<dbReference type="Pfam" id="PF06841">
    <property type="entry name" value="Phage_T4_gp19"/>
    <property type="match status" value="1"/>
</dbReference>